<dbReference type="PANTHER" id="PTHR43649:SF34">
    <property type="entry name" value="ABC TRANSPORTER PERIPLASMIC-BINDING PROTEIN YCJN-RELATED"/>
    <property type="match status" value="1"/>
</dbReference>
<proteinExistence type="inferred from homology"/>
<dbReference type="EMBL" id="NAEP01000034">
    <property type="protein sequence ID" value="PDQ35379.1"/>
    <property type="molecule type" value="Genomic_DNA"/>
</dbReference>
<dbReference type="Proteomes" id="UP000219994">
    <property type="component" value="Unassembled WGS sequence"/>
</dbReference>
<evidence type="ECO:0000256" key="3">
    <source>
        <dbReference type="ARBA" id="ARBA00022729"/>
    </source>
</evidence>
<gene>
    <name evidence="5" type="ORF">B5766_06015</name>
</gene>
<evidence type="ECO:0000256" key="4">
    <source>
        <dbReference type="SAM" id="SignalP"/>
    </source>
</evidence>
<evidence type="ECO:0000256" key="1">
    <source>
        <dbReference type="ARBA" id="ARBA00008520"/>
    </source>
</evidence>
<feature type="signal peptide" evidence="4">
    <location>
        <begin position="1"/>
        <end position="29"/>
    </location>
</feature>
<keyword evidence="2" id="KW-0813">Transport</keyword>
<dbReference type="SUPFAM" id="SSF53850">
    <property type="entry name" value="Periplasmic binding protein-like II"/>
    <property type="match status" value="1"/>
</dbReference>
<dbReference type="InterPro" id="IPR006059">
    <property type="entry name" value="SBP"/>
</dbReference>
<comment type="caution">
    <text evidence="5">The sequence shown here is derived from an EMBL/GenBank/DDBJ whole genome shotgun (WGS) entry which is preliminary data.</text>
</comment>
<name>A0A2A6FRN0_9MICO</name>
<keyword evidence="3 4" id="KW-0732">Signal</keyword>
<evidence type="ECO:0000313" key="6">
    <source>
        <dbReference type="Proteomes" id="UP000219994"/>
    </source>
</evidence>
<reference evidence="6" key="1">
    <citation type="submission" date="2017-03" db="EMBL/GenBank/DDBJ databases">
        <authorList>
            <person name="Lund M.B."/>
        </authorList>
    </citation>
    <scope>NUCLEOTIDE SEQUENCE [LARGE SCALE GENOMIC DNA]</scope>
</reference>
<dbReference type="Gene3D" id="3.40.190.10">
    <property type="entry name" value="Periplasmic binding protein-like II"/>
    <property type="match status" value="1"/>
</dbReference>
<comment type="similarity">
    <text evidence="1">Belongs to the bacterial solute-binding protein 1 family.</text>
</comment>
<evidence type="ECO:0000313" key="5">
    <source>
        <dbReference type="EMBL" id="PDQ35379.1"/>
    </source>
</evidence>
<sequence>MSRITKVVASATLLFTAAALTGCSNSARSDNDSKTITVWSQENQPDRVNATKTIIEGFTKKTGIKVKLVPVDENQIPQLVASAAISGSLPDVMGAISLSIVRQLDTQKLLNTDAAANVVTALGEKTFVGSALDLDRDGDRQLAVPDSAYAQILVYRKDLFEKAGLKPPTTYADLEKAAKTLTNGSTYGITLATDPADVFTSQTFESLALGNNCQLVDKSGTIGLNSSACATTWNLYGALAQHYSPQGTQTVDTTRATYFAGQAAMVDWSTYILDELGGLRNDALPTCPQCTSDPTWLAKNSGIVTAIQGPDGTQGATYGEATSWLVTKNANAPASEKFLEYMLSDGYLEWLGVAPEGKFPLRTGTAEASTKFTDGWKSLEAGVDTKKKLSDLYDAATIDALLRVPSEINRWAIPQGQGALLGPVNAQLPVSKAAASLSSGTSPSDAAAAATSAVDQLQAKLKK</sequence>
<dbReference type="AlphaFoldDB" id="A0A2A6FRN0"/>
<dbReference type="InterPro" id="IPR050490">
    <property type="entry name" value="Bact_solute-bd_prot1"/>
</dbReference>
<organism evidence="5 6">
    <name type="scientific">Candidatus Lumbricidiphila eiseniae</name>
    <dbReference type="NCBI Taxonomy" id="1969409"/>
    <lineage>
        <taxon>Bacteria</taxon>
        <taxon>Bacillati</taxon>
        <taxon>Actinomycetota</taxon>
        <taxon>Actinomycetes</taxon>
        <taxon>Micrococcales</taxon>
        <taxon>Microbacteriaceae</taxon>
        <taxon>Candidatus Lumbricidiphila</taxon>
    </lineage>
</organism>
<accession>A0A2A6FRN0</accession>
<dbReference type="Pfam" id="PF01547">
    <property type="entry name" value="SBP_bac_1"/>
    <property type="match status" value="1"/>
</dbReference>
<evidence type="ECO:0000256" key="2">
    <source>
        <dbReference type="ARBA" id="ARBA00022448"/>
    </source>
</evidence>
<feature type="chain" id="PRO_5039540152" evidence="4">
    <location>
        <begin position="30"/>
        <end position="463"/>
    </location>
</feature>
<dbReference type="PROSITE" id="PS51257">
    <property type="entry name" value="PROKAR_LIPOPROTEIN"/>
    <property type="match status" value="1"/>
</dbReference>
<protein>
    <submittedName>
        <fullName evidence="5">Bicyclomycin resistance protein</fullName>
    </submittedName>
</protein>
<dbReference type="PANTHER" id="PTHR43649">
    <property type="entry name" value="ARABINOSE-BINDING PROTEIN-RELATED"/>
    <property type="match status" value="1"/>
</dbReference>